<feature type="transmembrane region" description="Helical" evidence="14">
    <location>
        <begin position="115"/>
        <end position="134"/>
    </location>
</feature>
<organism evidence="15 16">
    <name type="scientific">Pisolithus tinctorius Marx 270</name>
    <dbReference type="NCBI Taxonomy" id="870435"/>
    <lineage>
        <taxon>Eukaryota</taxon>
        <taxon>Fungi</taxon>
        <taxon>Dikarya</taxon>
        <taxon>Basidiomycota</taxon>
        <taxon>Agaricomycotina</taxon>
        <taxon>Agaricomycetes</taxon>
        <taxon>Agaricomycetidae</taxon>
        <taxon>Boletales</taxon>
        <taxon>Sclerodermatineae</taxon>
        <taxon>Pisolithaceae</taxon>
        <taxon>Pisolithus</taxon>
    </lineage>
</organism>
<dbReference type="Proteomes" id="UP000054217">
    <property type="component" value="Unassembled WGS sequence"/>
</dbReference>
<dbReference type="HOGENOM" id="CLU_035382_3_0_1"/>
<dbReference type="UniPathway" id="UPA00378"/>
<dbReference type="AlphaFoldDB" id="A0A0C3PHR2"/>
<sequence>MATGATTTNRFSPSCLFRAARSLISDRQYFWTLATLVIVCDAVLTQLIIKFIPYTEIDWETYMAHIDLYLKGERDYSKITGPTGPLVYPAGHVYIHNILHYLTDSGNDVAAAQQIYAGLYVLSLLLTCAVYRNAGMPNWTLMLLPLSKRLHSIFVLRLFNDCWSVVFVQAAILASQTGVDGTAILLYSLALSVKMSALLYLPGLLVVLFKRHGMMGMARYLAVLTGSQILLARPFLGENTFSYIKNAFDFSRVFLQKWTVNWRFLHEEVFLSSSWAMGLVLGHVTLLTAFGLCRWCRSDGGTLAVVRRGFLRPFQPPALSPVSPDYIATVLMTSNLIGILFARSLHYQFYSWYCQQLPFLCQRTKYPLLLQLLILAGIEYAWNVFPSTTLSSGILLAAHVLLLLGIWFGFPEGRTVVSRHRQFKEKITE</sequence>
<evidence type="ECO:0000313" key="15">
    <source>
        <dbReference type="EMBL" id="KIO13590.1"/>
    </source>
</evidence>
<feature type="transmembrane region" description="Helical" evidence="14">
    <location>
        <begin position="391"/>
        <end position="410"/>
    </location>
</feature>
<evidence type="ECO:0000256" key="4">
    <source>
        <dbReference type="ARBA" id="ARBA00015561"/>
    </source>
</evidence>
<proteinExistence type="inferred from homology"/>
<dbReference type="EC" id="2.4.1.258" evidence="3 14"/>
<keyword evidence="9 14" id="KW-1133">Transmembrane helix</keyword>
<dbReference type="InterPro" id="IPR007873">
    <property type="entry name" value="Glycosyltransferase_ALG3"/>
</dbReference>
<evidence type="ECO:0000256" key="5">
    <source>
        <dbReference type="ARBA" id="ARBA00022676"/>
    </source>
</evidence>
<accession>A0A0C3PHR2</accession>
<evidence type="ECO:0000256" key="6">
    <source>
        <dbReference type="ARBA" id="ARBA00022679"/>
    </source>
</evidence>
<reference evidence="15 16" key="1">
    <citation type="submission" date="2014-04" db="EMBL/GenBank/DDBJ databases">
        <authorList>
            <consortium name="DOE Joint Genome Institute"/>
            <person name="Kuo A."/>
            <person name="Kohler A."/>
            <person name="Costa M.D."/>
            <person name="Nagy L.G."/>
            <person name="Floudas D."/>
            <person name="Copeland A."/>
            <person name="Barry K.W."/>
            <person name="Cichocki N."/>
            <person name="Veneault-Fourrey C."/>
            <person name="LaButti K."/>
            <person name="Lindquist E.A."/>
            <person name="Lipzen A."/>
            <person name="Lundell T."/>
            <person name="Morin E."/>
            <person name="Murat C."/>
            <person name="Sun H."/>
            <person name="Tunlid A."/>
            <person name="Henrissat B."/>
            <person name="Grigoriev I.V."/>
            <person name="Hibbett D.S."/>
            <person name="Martin F."/>
            <person name="Nordberg H.P."/>
            <person name="Cantor M.N."/>
            <person name="Hua S.X."/>
        </authorList>
    </citation>
    <scope>NUCLEOTIDE SEQUENCE [LARGE SCALE GENOMIC DNA]</scope>
    <source>
        <strain evidence="15 16">Marx 270</strain>
    </source>
</reference>
<dbReference type="GO" id="GO:0052925">
    <property type="term" value="F:dol-P-Man:Man(5)GlcNAc(2)-PP-Dol alpha-1,3-mannosyltransferase activity"/>
    <property type="evidence" value="ECO:0007669"/>
    <property type="project" value="UniProtKB-EC"/>
</dbReference>
<evidence type="ECO:0000256" key="11">
    <source>
        <dbReference type="ARBA" id="ARBA00044743"/>
    </source>
</evidence>
<comment type="pathway">
    <text evidence="2 14">Protein modification; protein glycosylation.</text>
</comment>
<evidence type="ECO:0000256" key="3">
    <source>
        <dbReference type="ARBA" id="ARBA00011964"/>
    </source>
</evidence>
<keyword evidence="16" id="KW-1185">Reference proteome</keyword>
<evidence type="ECO:0000256" key="7">
    <source>
        <dbReference type="ARBA" id="ARBA00022692"/>
    </source>
</evidence>
<dbReference type="GO" id="GO:0005789">
    <property type="term" value="C:endoplasmic reticulum membrane"/>
    <property type="evidence" value="ECO:0007669"/>
    <property type="project" value="UniProtKB-SubCell"/>
</dbReference>
<evidence type="ECO:0000256" key="8">
    <source>
        <dbReference type="ARBA" id="ARBA00022824"/>
    </source>
</evidence>
<dbReference type="FunCoup" id="A0A0C3PHR2">
    <property type="interactions" value="496"/>
</dbReference>
<comment type="subcellular location">
    <subcellularLocation>
        <location evidence="1 14">Endoplasmic reticulum membrane</location>
        <topology evidence="1 14">Multi-pass membrane protein</topology>
    </subcellularLocation>
</comment>
<protein>
    <recommendedName>
        <fullName evidence="4 14">Dol-P-Man:Man(5)GlcNAc(2)-PP-Dol alpha-1,3-mannosyltransferase</fullName>
        <ecNumber evidence="3 14">2.4.1.258</ecNumber>
    </recommendedName>
    <alternativeName>
        <fullName evidence="14">Dol-P-Man-dependent alpha(1-3)-mannosyltransferase</fullName>
    </alternativeName>
</protein>
<evidence type="ECO:0000256" key="12">
    <source>
        <dbReference type="ARBA" id="ARBA00049506"/>
    </source>
</evidence>
<dbReference type="EMBL" id="KN831946">
    <property type="protein sequence ID" value="KIO13590.1"/>
    <property type="molecule type" value="Genomic_DNA"/>
</dbReference>
<feature type="transmembrane region" description="Helical" evidence="14">
    <location>
        <begin position="29"/>
        <end position="49"/>
    </location>
</feature>
<dbReference type="STRING" id="870435.A0A0C3PHR2"/>
<dbReference type="PANTHER" id="PTHR12646:SF0">
    <property type="entry name" value="DOL-P-MAN:MAN(5)GLCNAC(2)-PP-DOL ALPHA-1,3-MANNOSYLTRANSFERASE"/>
    <property type="match status" value="1"/>
</dbReference>
<evidence type="ECO:0000256" key="1">
    <source>
        <dbReference type="ARBA" id="ARBA00004477"/>
    </source>
</evidence>
<feature type="transmembrane region" description="Helical" evidence="14">
    <location>
        <begin position="184"/>
        <end position="209"/>
    </location>
</feature>
<evidence type="ECO:0000256" key="9">
    <source>
        <dbReference type="ARBA" id="ARBA00022989"/>
    </source>
</evidence>
<keyword evidence="7 14" id="KW-0812">Transmembrane</keyword>
<dbReference type="PANTHER" id="PTHR12646">
    <property type="entry name" value="NOT56 - RELATED"/>
    <property type="match status" value="1"/>
</dbReference>
<reference evidence="16" key="2">
    <citation type="submission" date="2015-01" db="EMBL/GenBank/DDBJ databases">
        <title>Evolutionary Origins and Diversification of the Mycorrhizal Mutualists.</title>
        <authorList>
            <consortium name="DOE Joint Genome Institute"/>
            <consortium name="Mycorrhizal Genomics Consortium"/>
            <person name="Kohler A."/>
            <person name="Kuo A."/>
            <person name="Nagy L.G."/>
            <person name="Floudas D."/>
            <person name="Copeland A."/>
            <person name="Barry K.W."/>
            <person name="Cichocki N."/>
            <person name="Veneault-Fourrey C."/>
            <person name="LaButti K."/>
            <person name="Lindquist E.A."/>
            <person name="Lipzen A."/>
            <person name="Lundell T."/>
            <person name="Morin E."/>
            <person name="Murat C."/>
            <person name="Riley R."/>
            <person name="Ohm R."/>
            <person name="Sun H."/>
            <person name="Tunlid A."/>
            <person name="Henrissat B."/>
            <person name="Grigoriev I.V."/>
            <person name="Hibbett D.S."/>
            <person name="Martin F."/>
        </authorList>
    </citation>
    <scope>NUCLEOTIDE SEQUENCE [LARGE SCALE GENOMIC DNA]</scope>
    <source>
        <strain evidence="16">Marx 270</strain>
    </source>
</reference>
<dbReference type="Pfam" id="PF05208">
    <property type="entry name" value="ALG3"/>
    <property type="match status" value="1"/>
</dbReference>
<evidence type="ECO:0000256" key="10">
    <source>
        <dbReference type="ARBA" id="ARBA00023136"/>
    </source>
</evidence>
<evidence type="ECO:0000256" key="13">
    <source>
        <dbReference type="ARBA" id="ARBA00093457"/>
    </source>
</evidence>
<feature type="transmembrane region" description="Helical" evidence="14">
    <location>
        <begin position="366"/>
        <end position="385"/>
    </location>
</feature>
<comment type="function">
    <text evidence="11 14">Dol-P-Man:Man(5)GlcNAc(2)-PP-Dol alpha-1,3-mannosyltransferase that operates in the biosynthetic pathway of dolichol-linked oligosaccharides, the glycan precursors employed in protein asparagine (N)-glycosylation. The assembly of dolichol-linked oligosaccharides begins on the cytosolic side of the endoplasmic reticulum membrane and finishes in its lumen. The sequential addition of sugars to dolichol pyrophosphate produces dolichol-linked oligosaccharides containing fourteen sugars, including two GlcNAcs, nine mannoses and three glucoses. Once assembled, the oligosaccharide is transferred from the lipid to nascent proteins by oligosaccharyltransferases. In the lumen of the endoplasmic reticulum, adds the first dolichyl beta-D-mannosyl phosphate derived mannose in an alpha-1,3 linkage to Man(5)GlcNAc(2)-PP-dolichol to produce Man(6)GlcNAc(2)-PP-dolichol.</text>
</comment>
<keyword evidence="5 14" id="KW-0328">Glycosyltransferase</keyword>
<dbReference type="OrthoDB" id="20028at2759"/>
<feature type="transmembrane region" description="Helical" evidence="14">
    <location>
        <begin position="154"/>
        <end position="172"/>
    </location>
</feature>
<keyword evidence="8 14" id="KW-0256">Endoplasmic reticulum</keyword>
<evidence type="ECO:0000256" key="2">
    <source>
        <dbReference type="ARBA" id="ARBA00004922"/>
    </source>
</evidence>
<name>A0A0C3PHR2_PISTI</name>
<evidence type="ECO:0000313" key="16">
    <source>
        <dbReference type="Proteomes" id="UP000054217"/>
    </source>
</evidence>
<gene>
    <name evidence="15" type="ORF">M404DRAFT_12504</name>
</gene>
<keyword evidence="6 14" id="KW-0808">Transferase</keyword>
<comment type="similarity">
    <text evidence="13">Belongs to the glycosyltransferase ALG3 family.</text>
</comment>
<comment type="catalytic activity">
    <reaction evidence="12 14">
        <text>an alpha-D-Man-(1-&gt;2)-alpha-D-Man-(1-&gt;2)-alpha-D-Man-(1-&gt;3)-[alpha-D-Man-(1-&gt;6)]-beta-D-Man-(1-&gt;4)-beta-D-GlcNAc-(1-&gt;4)-alpha-D-GlcNAc-diphospho-di-trans,poly-cis-dolichol + a di-trans,poly-cis-dolichyl beta-D-mannosyl phosphate = an alpha-D-Man-(1-&gt;2)-alpha-D-Man-(1-&gt;2)-alpha-D-Man-(1-&gt;3)-[alpha-D-Man-(1-&gt;3)-alpha-D-Man-(1-&gt;6)]-beta-D-Man-(1-&gt;4)-beta-D-GlcNAc-(1-&gt;4)-alpha-D-GlcNAc-diphospho-di-trans,poly-cis-dolichol + a di-trans,poly-cis-dolichyl phosphate + H(+)</text>
        <dbReference type="Rhea" id="RHEA:29527"/>
        <dbReference type="Rhea" id="RHEA-COMP:19498"/>
        <dbReference type="Rhea" id="RHEA-COMP:19501"/>
        <dbReference type="Rhea" id="RHEA-COMP:19516"/>
        <dbReference type="Rhea" id="RHEA-COMP:19517"/>
        <dbReference type="ChEBI" id="CHEBI:15378"/>
        <dbReference type="ChEBI" id="CHEBI:57683"/>
        <dbReference type="ChEBI" id="CHEBI:58211"/>
        <dbReference type="ChEBI" id="CHEBI:132515"/>
        <dbReference type="ChEBI" id="CHEBI:132516"/>
        <dbReference type="EC" id="2.4.1.258"/>
    </reaction>
    <physiologicalReaction direction="left-to-right" evidence="12 14">
        <dbReference type="Rhea" id="RHEA:29528"/>
    </physiologicalReaction>
</comment>
<feature type="transmembrane region" description="Helical" evidence="14">
    <location>
        <begin position="326"/>
        <end position="345"/>
    </location>
</feature>
<evidence type="ECO:0000256" key="14">
    <source>
        <dbReference type="RuleBase" id="RU364047"/>
    </source>
</evidence>
<feature type="transmembrane region" description="Helical" evidence="14">
    <location>
        <begin position="269"/>
        <end position="292"/>
    </location>
</feature>
<dbReference type="InParanoid" id="A0A0C3PHR2"/>
<keyword evidence="10 14" id="KW-0472">Membrane</keyword>